<dbReference type="EMBL" id="LWLT01000031">
    <property type="status" value="NOT_ANNOTATED_CDS"/>
    <property type="molecule type" value="Genomic_DNA"/>
</dbReference>
<sequence>MGLLGGCDEGLPPPGKILRLFSPVFLSVFSVSSFAQTCEHRRADGFQTGTRP</sequence>
<proteinExistence type="predicted"/>
<dbReference type="GeneTree" id="ENSGT00910000148262"/>
<name>A0A452G0A4_CAPHI</name>
<dbReference type="OMA" id="TCEHRRA"/>
<accession>A0A452G0A4</accession>
<reference evidence="1" key="3">
    <citation type="submission" date="2025-09" db="UniProtKB">
        <authorList>
            <consortium name="Ensembl"/>
        </authorList>
    </citation>
    <scope>IDENTIFICATION</scope>
</reference>
<organism evidence="1 2">
    <name type="scientific">Capra hircus</name>
    <name type="common">Goat</name>
    <dbReference type="NCBI Taxonomy" id="9925"/>
    <lineage>
        <taxon>Eukaryota</taxon>
        <taxon>Metazoa</taxon>
        <taxon>Chordata</taxon>
        <taxon>Craniata</taxon>
        <taxon>Vertebrata</taxon>
        <taxon>Euteleostomi</taxon>
        <taxon>Mammalia</taxon>
        <taxon>Eutheria</taxon>
        <taxon>Laurasiatheria</taxon>
        <taxon>Artiodactyla</taxon>
        <taxon>Ruminantia</taxon>
        <taxon>Pecora</taxon>
        <taxon>Bovidae</taxon>
        <taxon>Caprinae</taxon>
        <taxon>Capra</taxon>
    </lineage>
</organism>
<evidence type="ECO:0000313" key="2">
    <source>
        <dbReference type="Proteomes" id="UP000291000"/>
    </source>
</evidence>
<dbReference type="Bgee" id="ENSCHIG00000024842">
    <property type="expression patterns" value="Expressed in ovary and 17 other cell types or tissues"/>
</dbReference>
<dbReference type="Ensembl" id="ENSCHIT00000037731.1">
    <property type="protein sequence ID" value="ENSCHIP00000029861.1"/>
    <property type="gene ID" value="ENSCHIG00000024842.1"/>
</dbReference>
<dbReference type="Proteomes" id="UP000291000">
    <property type="component" value="Chromosome 25"/>
</dbReference>
<keyword evidence="2" id="KW-1185">Reference proteome</keyword>
<evidence type="ECO:0000313" key="1">
    <source>
        <dbReference type="Ensembl" id="ENSCHIP00000029861.1"/>
    </source>
</evidence>
<dbReference type="AlphaFoldDB" id="A0A452G0A4"/>
<reference evidence="1" key="2">
    <citation type="submission" date="2025-08" db="UniProtKB">
        <authorList>
            <consortium name="Ensembl"/>
        </authorList>
    </citation>
    <scope>IDENTIFICATION</scope>
</reference>
<protein>
    <submittedName>
        <fullName evidence="1">Uncharacterized protein</fullName>
    </submittedName>
</protein>
<reference evidence="1 2" key="1">
    <citation type="submission" date="2016-04" db="EMBL/GenBank/DDBJ databases">
        <title>Polished mammalian reference genomes with single-molecule sequencing and chromosome conformation capture applied to the Capra hircus genome.</title>
        <authorList>
            <person name="Bickhart D.M."/>
            <person name="Koren S."/>
            <person name="Rosen B."/>
            <person name="Hastie A."/>
            <person name="Liachko I."/>
            <person name="Sullivan S.T."/>
            <person name="Burton J."/>
            <person name="Sayre B.L."/>
            <person name="Huson H.J."/>
            <person name="Lee J."/>
            <person name="Lam E."/>
            <person name="Kelley C.M."/>
            <person name="Hutchison J.L."/>
            <person name="Zhou Y."/>
            <person name="Sun J."/>
            <person name="Crisa A."/>
            <person name="Schwartz J.C."/>
            <person name="Hammond J.A."/>
            <person name="Schroeder S.G."/>
            <person name="Liu G.E."/>
            <person name="Dunham M."/>
            <person name="Shendure J."/>
            <person name="Sonstegard T.S."/>
            <person name="Phillippy A.M."/>
            <person name="Van Tassell C.P."/>
            <person name="Smith T.P."/>
        </authorList>
    </citation>
    <scope>NUCLEOTIDE SEQUENCE [LARGE SCALE GENOMIC DNA]</scope>
</reference>